<dbReference type="PANTHER" id="PTHR42717:SF1">
    <property type="entry name" value="IMIDAZOLONEPROPIONASE AND RELATED AMIDOHYDROLASES"/>
    <property type="match status" value="1"/>
</dbReference>
<dbReference type="EC" id="3.1.1.-" evidence="2"/>
<dbReference type="InterPro" id="IPR006680">
    <property type="entry name" value="Amidohydro-rel"/>
</dbReference>
<gene>
    <name evidence="2" type="ORF">SDC9_183233</name>
</gene>
<dbReference type="Gene3D" id="3.20.20.140">
    <property type="entry name" value="Metal-dependent hydrolases"/>
    <property type="match status" value="1"/>
</dbReference>
<protein>
    <submittedName>
        <fullName evidence="2">Deacetylase</fullName>
        <ecNumber evidence="2">3.1.1.-</ecNumber>
    </submittedName>
</protein>
<evidence type="ECO:0000259" key="1">
    <source>
        <dbReference type="Pfam" id="PF01979"/>
    </source>
</evidence>
<dbReference type="InterPro" id="IPR020043">
    <property type="entry name" value="Deacetylase_Atu3266-like"/>
</dbReference>
<organism evidence="2">
    <name type="scientific">bioreactor metagenome</name>
    <dbReference type="NCBI Taxonomy" id="1076179"/>
    <lineage>
        <taxon>unclassified sequences</taxon>
        <taxon>metagenomes</taxon>
        <taxon>ecological metagenomes</taxon>
    </lineage>
</organism>
<accession>A0A645HHZ2</accession>
<proteinExistence type="predicted"/>
<feature type="domain" description="Amidohydrolase-related" evidence="1">
    <location>
        <begin position="4"/>
        <end position="112"/>
    </location>
</feature>
<dbReference type="EMBL" id="VSSQ01089524">
    <property type="protein sequence ID" value="MPN35734.1"/>
    <property type="molecule type" value="Genomic_DNA"/>
</dbReference>
<comment type="caution">
    <text evidence="2">The sequence shown here is derived from an EMBL/GenBank/DDBJ whole genome shotgun (WGS) entry which is preliminary data.</text>
</comment>
<sequence>MAQQAIAEGFLPDIISTDETTRSMYVSPTHSLPYVMSKYLALGMPFSDILRAATATPARLYGFDKAGTLEDGAWADIAVLRLEEKENTFRDSQGNTFRGSRLLVPQMTVKRGAIVYRQVDF</sequence>
<dbReference type="GO" id="GO:0016810">
    <property type="term" value="F:hydrolase activity, acting on carbon-nitrogen (but not peptide) bonds"/>
    <property type="evidence" value="ECO:0007669"/>
    <property type="project" value="InterPro"/>
</dbReference>
<evidence type="ECO:0000313" key="2">
    <source>
        <dbReference type="EMBL" id="MPN35734.1"/>
    </source>
</evidence>
<dbReference type="AlphaFoldDB" id="A0A645HHZ2"/>
<reference evidence="2" key="1">
    <citation type="submission" date="2019-08" db="EMBL/GenBank/DDBJ databases">
        <authorList>
            <person name="Kucharzyk K."/>
            <person name="Murdoch R.W."/>
            <person name="Higgins S."/>
            <person name="Loffler F."/>
        </authorList>
    </citation>
    <scope>NUCLEOTIDE SEQUENCE</scope>
</reference>
<dbReference type="InterPro" id="IPR011059">
    <property type="entry name" value="Metal-dep_hydrolase_composite"/>
</dbReference>
<keyword evidence="2" id="KW-0378">Hydrolase</keyword>
<dbReference type="PANTHER" id="PTHR42717">
    <property type="entry name" value="DIHYDROOROTASE-RELATED"/>
    <property type="match status" value="1"/>
</dbReference>
<dbReference type="Pfam" id="PF01979">
    <property type="entry name" value="Amidohydro_1"/>
    <property type="match status" value="1"/>
</dbReference>
<dbReference type="SUPFAM" id="SSF51338">
    <property type="entry name" value="Composite domain of metallo-dependent hydrolases"/>
    <property type="match status" value="1"/>
</dbReference>
<name>A0A645HHZ2_9ZZZZ</name>
<dbReference type="GO" id="GO:0019213">
    <property type="term" value="F:deacetylase activity"/>
    <property type="evidence" value="ECO:0007669"/>
    <property type="project" value="InterPro"/>
</dbReference>